<accession>X0USU7</accession>
<name>X0USU7_9ZZZZ</name>
<gene>
    <name evidence="1" type="ORF">S01H1_36967</name>
</gene>
<sequence length="79" mass="9242">RLTGVTIFDHPANFRFPQPVRLHPTMPYFCFAPPALGPFMIEPGKPYVSRYRFWIHAGEPTAAQRFWEDYAHPVAVRIR</sequence>
<organism evidence="1">
    <name type="scientific">marine sediment metagenome</name>
    <dbReference type="NCBI Taxonomy" id="412755"/>
    <lineage>
        <taxon>unclassified sequences</taxon>
        <taxon>metagenomes</taxon>
        <taxon>ecological metagenomes</taxon>
    </lineage>
</organism>
<reference evidence="1" key="1">
    <citation type="journal article" date="2014" name="Front. Microbiol.">
        <title>High frequency of phylogenetically diverse reductive dehalogenase-homologous genes in deep subseafloor sedimentary metagenomes.</title>
        <authorList>
            <person name="Kawai M."/>
            <person name="Futagami T."/>
            <person name="Toyoda A."/>
            <person name="Takaki Y."/>
            <person name="Nishi S."/>
            <person name="Hori S."/>
            <person name="Arai W."/>
            <person name="Tsubouchi T."/>
            <person name="Morono Y."/>
            <person name="Uchiyama I."/>
            <person name="Ito T."/>
            <person name="Fujiyama A."/>
            <person name="Inagaki F."/>
            <person name="Takami H."/>
        </authorList>
    </citation>
    <scope>NUCLEOTIDE SEQUENCE</scope>
    <source>
        <strain evidence="1">Expedition CK06-06</strain>
    </source>
</reference>
<dbReference type="Pfam" id="PF14100">
    <property type="entry name" value="DUF6807"/>
    <property type="match status" value="1"/>
</dbReference>
<dbReference type="EMBL" id="BARS01023201">
    <property type="protein sequence ID" value="GAG08795.1"/>
    <property type="molecule type" value="Genomic_DNA"/>
</dbReference>
<comment type="caution">
    <text evidence="1">The sequence shown here is derived from an EMBL/GenBank/DDBJ whole genome shotgun (WGS) entry which is preliminary data.</text>
</comment>
<proteinExistence type="predicted"/>
<feature type="non-terminal residue" evidence="1">
    <location>
        <position position="1"/>
    </location>
</feature>
<protein>
    <submittedName>
        <fullName evidence="1">Uncharacterized protein</fullName>
    </submittedName>
</protein>
<dbReference type="InterPro" id="IPR029475">
    <property type="entry name" value="DUF6807"/>
</dbReference>
<evidence type="ECO:0000313" key="1">
    <source>
        <dbReference type="EMBL" id="GAG08795.1"/>
    </source>
</evidence>
<dbReference type="AlphaFoldDB" id="X0USU7"/>